<comment type="similarity">
    <text evidence="2">Belongs to the TonB family.</text>
</comment>
<dbReference type="NCBIfam" id="TIGR01352">
    <property type="entry name" value="tonB_Cterm"/>
    <property type="match status" value="1"/>
</dbReference>
<reference evidence="13 14" key="1">
    <citation type="submission" date="2023-10" db="EMBL/GenBank/DDBJ databases">
        <title>Novel methanotroph of the genus Methylocapsa from a subarctic wetland.</title>
        <authorList>
            <person name="Belova S.E."/>
            <person name="Oshkin I.Y."/>
            <person name="Miroshnikov K."/>
            <person name="Dedysh S.N."/>
        </authorList>
    </citation>
    <scope>NUCLEOTIDE SEQUENCE [LARGE SCALE GENOMIC DNA]</scope>
    <source>
        <strain evidence="13 14">RX1</strain>
    </source>
</reference>
<keyword evidence="14" id="KW-1185">Reference proteome</keyword>
<dbReference type="SUPFAM" id="SSF74653">
    <property type="entry name" value="TolA/TonB C-terminal domain"/>
    <property type="match status" value="1"/>
</dbReference>
<keyword evidence="8 11" id="KW-1133">Transmembrane helix</keyword>
<dbReference type="PANTHER" id="PTHR33446">
    <property type="entry name" value="PROTEIN TONB-RELATED"/>
    <property type="match status" value="1"/>
</dbReference>
<feature type="compositionally biased region" description="Basic and acidic residues" evidence="10">
    <location>
        <begin position="98"/>
        <end position="112"/>
    </location>
</feature>
<feature type="domain" description="TonB C-terminal" evidence="12">
    <location>
        <begin position="252"/>
        <end position="340"/>
    </location>
</feature>
<feature type="compositionally biased region" description="Low complexity" evidence="10">
    <location>
        <begin position="87"/>
        <end position="96"/>
    </location>
</feature>
<evidence type="ECO:0000256" key="7">
    <source>
        <dbReference type="ARBA" id="ARBA00022927"/>
    </source>
</evidence>
<keyword evidence="6 11" id="KW-0812">Transmembrane</keyword>
<comment type="subcellular location">
    <subcellularLocation>
        <location evidence="1">Cell inner membrane</location>
        <topology evidence="1">Single-pass membrane protein</topology>
        <orientation evidence="1">Periplasmic side</orientation>
    </subcellularLocation>
</comment>
<keyword evidence="3" id="KW-0813">Transport</keyword>
<feature type="region of interest" description="Disordered" evidence="10">
    <location>
        <begin position="52"/>
        <end position="215"/>
    </location>
</feature>
<keyword evidence="4" id="KW-1003">Cell membrane</keyword>
<evidence type="ECO:0000256" key="1">
    <source>
        <dbReference type="ARBA" id="ARBA00004383"/>
    </source>
</evidence>
<evidence type="ECO:0000256" key="8">
    <source>
        <dbReference type="ARBA" id="ARBA00022989"/>
    </source>
</evidence>
<evidence type="ECO:0000256" key="6">
    <source>
        <dbReference type="ARBA" id="ARBA00022692"/>
    </source>
</evidence>
<feature type="compositionally biased region" description="Low complexity" evidence="10">
    <location>
        <begin position="194"/>
        <end position="214"/>
    </location>
</feature>
<dbReference type="InterPro" id="IPR006260">
    <property type="entry name" value="TonB/TolA_C"/>
</dbReference>
<evidence type="ECO:0000256" key="11">
    <source>
        <dbReference type="SAM" id="Phobius"/>
    </source>
</evidence>
<evidence type="ECO:0000259" key="12">
    <source>
        <dbReference type="PROSITE" id="PS52015"/>
    </source>
</evidence>
<accession>A0ABZ0HQV1</accession>
<evidence type="ECO:0000256" key="5">
    <source>
        <dbReference type="ARBA" id="ARBA00022519"/>
    </source>
</evidence>
<dbReference type="Proteomes" id="UP001626536">
    <property type="component" value="Chromosome"/>
</dbReference>
<proteinExistence type="inferred from homology"/>
<evidence type="ECO:0000256" key="2">
    <source>
        <dbReference type="ARBA" id="ARBA00006555"/>
    </source>
</evidence>
<dbReference type="Pfam" id="PF03544">
    <property type="entry name" value="TonB_C"/>
    <property type="match status" value="1"/>
</dbReference>
<protein>
    <submittedName>
        <fullName evidence="13">TonB family protein</fullName>
    </submittedName>
</protein>
<dbReference type="PROSITE" id="PS52015">
    <property type="entry name" value="TONB_CTD"/>
    <property type="match status" value="1"/>
</dbReference>
<dbReference type="EMBL" id="CP136862">
    <property type="protein sequence ID" value="WOJ89150.1"/>
    <property type="molecule type" value="Genomic_DNA"/>
</dbReference>
<dbReference type="InterPro" id="IPR051045">
    <property type="entry name" value="TonB-dependent_transducer"/>
</dbReference>
<feature type="transmembrane region" description="Helical" evidence="11">
    <location>
        <begin position="26"/>
        <end position="45"/>
    </location>
</feature>
<evidence type="ECO:0000256" key="4">
    <source>
        <dbReference type="ARBA" id="ARBA00022475"/>
    </source>
</evidence>
<dbReference type="Gene3D" id="3.30.1150.10">
    <property type="match status" value="1"/>
</dbReference>
<organism evidence="13 14">
    <name type="scientific">Methylocapsa polymorpha</name>
    <dbReference type="NCBI Taxonomy" id="3080828"/>
    <lineage>
        <taxon>Bacteria</taxon>
        <taxon>Pseudomonadati</taxon>
        <taxon>Pseudomonadota</taxon>
        <taxon>Alphaproteobacteria</taxon>
        <taxon>Hyphomicrobiales</taxon>
        <taxon>Beijerinckiaceae</taxon>
        <taxon>Methylocapsa</taxon>
    </lineage>
</organism>
<gene>
    <name evidence="13" type="ORF">RZS28_15270</name>
</gene>
<name>A0ABZ0HQV1_9HYPH</name>
<evidence type="ECO:0000313" key="14">
    <source>
        <dbReference type="Proteomes" id="UP001626536"/>
    </source>
</evidence>
<keyword evidence="5" id="KW-0997">Cell inner membrane</keyword>
<evidence type="ECO:0000313" key="13">
    <source>
        <dbReference type="EMBL" id="WOJ89150.1"/>
    </source>
</evidence>
<keyword evidence="7" id="KW-0653">Protein transport</keyword>
<dbReference type="InterPro" id="IPR037682">
    <property type="entry name" value="TonB_C"/>
</dbReference>
<dbReference type="PANTHER" id="PTHR33446:SF2">
    <property type="entry name" value="PROTEIN TONB"/>
    <property type="match status" value="1"/>
</dbReference>
<evidence type="ECO:0000256" key="9">
    <source>
        <dbReference type="ARBA" id="ARBA00023136"/>
    </source>
</evidence>
<sequence length="340" mass="36034">MTLKADPGERLLSPPDPSAPARKRGFILLLVVCFLIHASLIALLLHEDQPENGATTQDQEIPVEVVVLPPPEEKPEPQQKNAPPPLDLVTPPVVKAKPPPEKVKLEDVEIAHDAPSAGNAATTAKGTPDAETKAPRTAPPPKLVSPKRAQNQPEQEKAEASAKDAPPNPAAPSAAPKIADDNPDAEPLDKAEPEQPAQPKQTPAQQDTKKPTTQGRKITVAQQLAALSPAPSFSLGSTAKSAPIAGGTERASYESLLFGLIKRQMHYPASLRGRHMAGGGLISLYVDELGNLTHEALYRASGVPDLDAAWFAAVRRAAPFPAPPRGLPHAFTLGYPIEME</sequence>
<evidence type="ECO:0000256" key="3">
    <source>
        <dbReference type="ARBA" id="ARBA00022448"/>
    </source>
</evidence>
<keyword evidence="9 11" id="KW-0472">Membrane</keyword>
<dbReference type="RefSeq" id="WP_407338593.1">
    <property type="nucleotide sequence ID" value="NZ_CP136862.1"/>
</dbReference>
<evidence type="ECO:0000256" key="10">
    <source>
        <dbReference type="SAM" id="MobiDB-lite"/>
    </source>
</evidence>